<dbReference type="Proteomes" id="UP000059113">
    <property type="component" value="Chromosome"/>
</dbReference>
<accession>A0A0H4VDA1</accession>
<name>A0A0H4VDA1_9SPHN</name>
<protein>
    <submittedName>
        <fullName evidence="1">Uncharacterized protein</fullName>
    </submittedName>
</protein>
<gene>
    <name evidence="1" type="ORF">CP97_00290</name>
</gene>
<proteinExistence type="predicted"/>
<evidence type="ECO:0000313" key="2">
    <source>
        <dbReference type="Proteomes" id="UP000059113"/>
    </source>
</evidence>
<reference evidence="2" key="2">
    <citation type="submission" date="2015-04" db="EMBL/GenBank/DDBJ databases">
        <title>The complete genome sequence of Erythrobacter sp. s21-N3.</title>
        <authorList>
            <person name="Zhuang L."/>
            <person name="Liu Y."/>
            <person name="Shao Z."/>
        </authorList>
    </citation>
    <scope>NUCLEOTIDE SEQUENCE [LARGE SCALE GENOMIC DNA]</scope>
    <source>
        <strain evidence="2">s21-N3</strain>
    </source>
</reference>
<organism evidence="1 2">
    <name type="scientific">Aurantiacibacter atlanticus</name>
    <dbReference type="NCBI Taxonomy" id="1648404"/>
    <lineage>
        <taxon>Bacteria</taxon>
        <taxon>Pseudomonadati</taxon>
        <taxon>Pseudomonadota</taxon>
        <taxon>Alphaproteobacteria</taxon>
        <taxon>Sphingomonadales</taxon>
        <taxon>Erythrobacteraceae</taxon>
        <taxon>Aurantiacibacter</taxon>
    </lineage>
</organism>
<dbReference type="EMBL" id="CP011310">
    <property type="protein sequence ID" value="AKQ40821.2"/>
    <property type="molecule type" value="Genomic_DNA"/>
</dbReference>
<keyword evidence="2" id="KW-1185">Reference proteome</keyword>
<sequence>MNVHARVPSYVEKCSCSGLKHHRARLANPALVYHLHLPQ</sequence>
<dbReference type="AlphaFoldDB" id="A0A0H4VDA1"/>
<dbReference type="KEGG" id="ery:CP97_00290"/>
<reference evidence="1 2" key="1">
    <citation type="journal article" date="2015" name="Int. J. Syst. Evol. Microbiol.">
        <title>Erythrobacter atlanticus sp. nov., a bacterium from ocean sediment able to degrade polycyclic aromatic hydrocarbons.</title>
        <authorList>
            <person name="Zhuang L."/>
            <person name="Liu Y."/>
            <person name="Wang L."/>
            <person name="Wang W."/>
            <person name="Shao Z."/>
        </authorList>
    </citation>
    <scope>NUCLEOTIDE SEQUENCE [LARGE SCALE GENOMIC DNA]</scope>
    <source>
        <strain evidence="2">s21-N3</strain>
    </source>
</reference>
<evidence type="ECO:0000313" key="1">
    <source>
        <dbReference type="EMBL" id="AKQ40821.2"/>
    </source>
</evidence>